<keyword evidence="6" id="KW-1185">Reference proteome</keyword>
<evidence type="ECO:0000256" key="1">
    <source>
        <dbReference type="ARBA" id="ARBA00023054"/>
    </source>
</evidence>
<evidence type="ECO:0000259" key="4">
    <source>
        <dbReference type="Pfam" id="PF15739"/>
    </source>
</evidence>
<feature type="region of interest" description="Disordered" evidence="3">
    <location>
        <begin position="252"/>
        <end position="292"/>
    </location>
</feature>
<feature type="coiled-coil region" evidence="2">
    <location>
        <begin position="351"/>
        <end position="392"/>
    </location>
</feature>
<accession>A0ABP1QG36</accession>
<gene>
    <name evidence="5" type="ORF">ODALV1_LOCUS10652</name>
</gene>
<dbReference type="Pfam" id="PF15739">
    <property type="entry name" value="TSNAXIP1_N"/>
    <property type="match status" value="1"/>
</dbReference>
<feature type="region of interest" description="Disordered" evidence="3">
    <location>
        <begin position="85"/>
        <end position="106"/>
    </location>
</feature>
<feature type="domain" description="Translin-associated factor X-interacting protein 1 N-terminal" evidence="4">
    <location>
        <begin position="113"/>
        <end position="166"/>
    </location>
</feature>
<evidence type="ECO:0000313" key="6">
    <source>
        <dbReference type="Proteomes" id="UP001642540"/>
    </source>
</evidence>
<dbReference type="InterPro" id="IPR032755">
    <property type="entry name" value="TSNAXIP1_N"/>
</dbReference>
<dbReference type="EMBL" id="CAXLJM020000033">
    <property type="protein sequence ID" value="CAL8100845.1"/>
    <property type="molecule type" value="Genomic_DNA"/>
</dbReference>
<comment type="caution">
    <text evidence="5">The sequence shown here is derived from an EMBL/GenBank/DDBJ whole genome shotgun (WGS) entry which is preliminary data.</text>
</comment>
<reference evidence="5 6" key="1">
    <citation type="submission" date="2024-08" db="EMBL/GenBank/DDBJ databases">
        <authorList>
            <person name="Cucini C."/>
            <person name="Frati F."/>
        </authorList>
    </citation>
    <scope>NUCLEOTIDE SEQUENCE [LARGE SCALE GENOMIC DNA]</scope>
</reference>
<feature type="region of interest" description="Disordered" evidence="3">
    <location>
        <begin position="1"/>
        <end position="22"/>
    </location>
</feature>
<feature type="compositionally biased region" description="Acidic residues" evidence="3">
    <location>
        <begin position="885"/>
        <end position="899"/>
    </location>
</feature>
<keyword evidence="1 2" id="KW-0175">Coiled coil</keyword>
<feature type="compositionally biased region" description="Polar residues" evidence="3">
    <location>
        <begin position="13"/>
        <end position="22"/>
    </location>
</feature>
<feature type="region of interest" description="Disordered" evidence="3">
    <location>
        <begin position="876"/>
        <end position="899"/>
    </location>
</feature>
<name>A0ABP1QG36_9HEXA</name>
<evidence type="ECO:0000313" key="5">
    <source>
        <dbReference type="EMBL" id="CAL8100845.1"/>
    </source>
</evidence>
<dbReference type="Proteomes" id="UP001642540">
    <property type="component" value="Unassembled WGS sequence"/>
</dbReference>
<dbReference type="PANTHER" id="PTHR16306">
    <property type="entry name" value="TRANSLIN-ASSOCIATED FACTOR X-INTERACTING PROTEIN 1"/>
    <property type="match status" value="1"/>
</dbReference>
<sequence>MADQGASTLGIPMSSSIWDETETEASQPESFIPLHKPASFTRAKVDAVERRPAAVLNLCQFLNTLSVQCKADIARLGCARPHHHHHAANDKTIGDPNKQPHGHHGVREPWEKRMLRLKVYQRAFSAIVMYFKAYCPALFYIKKTYEDMLNYRIDQIKHAHFEKKRIHIQKHIMRDQMNEYQFPEYPQLFKAEKYLSILRQRIALQEDAIKVITGILTKMEQALSDHFERHRDLEEQIIMIDNEIASRRQKAYTMREKEEKEGKEKEGPAVTDNAVNYNDSDEEETDDPYLNAEDVDEERRMVWIMAFAICHKDLEDAERKLALYQTKYQHVVPRQEHESMKRSIKDEKVLAKSLADERTSLEDDLSNLVEMEEKLTDELQEIKTQLTELRILVTPRPSYETLGEFIQGGLPKWEKMIQGKSTKEVTEKLFSELRSRRGGDKFLQPLGIENTVSRCLRYGNKVPDRYLHSRDAALLINHIWTSRKAALEENFNAPPKDENDFDFDKPDDNLATKSFADFVAIYFENMYPDIDKRMDWTYNLVESCKRFSLDYRLTLFLNILQGKADENVYYTTRTELFRVRNTFLQKSADENMSKGMLTSNQFVEVLETTFPNKHEQDVQAIVRVTNKLNAELNQYEGADLSTYHVTQLIDVRDDGFRGAFVSELVKQFDVSRHAFIDQVIEALANMLDINPASAMNENDPAADRDINHIQVYKAVKRTDDGITDEHIGALLAWIFTGTSVLHGGGISTSRLINYIKMHVDETGASTAELGQVDNDNFERAIKDILRNDGNENEEQVSEAQKKSFYKALKQAKLRTVVKRLKGSALIPSWQNFDPTDSDLPEAPIDIDLYLLSEPGGRKKTFINKSLAPNTFELSELQKFGGGDGTDGEGEEEEVTPPIA</sequence>
<evidence type="ECO:0000256" key="3">
    <source>
        <dbReference type="SAM" id="MobiDB-lite"/>
    </source>
</evidence>
<evidence type="ECO:0000256" key="2">
    <source>
        <dbReference type="SAM" id="Coils"/>
    </source>
</evidence>
<protein>
    <recommendedName>
        <fullName evidence="4">Translin-associated factor X-interacting protein 1 N-terminal domain-containing protein</fullName>
    </recommendedName>
</protein>
<organism evidence="5 6">
    <name type="scientific">Orchesella dallaii</name>
    <dbReference type="NCBI Taxonomy" id="48710"/>
    <lineage>
        <taxon>Eukaryota</taxon>
        <taxon>Metazoa</taxon>
        <taxon>Ecdysozoa</taxon>
        <taxon>Arthropoda</taxon>
        <taxon>Hexapoda</taxon>
        <taxon>Collembola</taxon>
        <taxon>Entomobryomorpha</taxon>
        <taxon>Entomobryoidea</taxon>
        <taxon>Orchesellidae</taxon>
        <taxon>Orchesellinae</taxon>
        <taxon>Orchesella</taxon>
    </lineage>
</organism>
<feature type="compositionally biased region" description="Basic and acidic residues" evidence="3">
    <location>
        <begin position="253"/>
        <end position="267"/>
    </location>
</feature>
<proteinExistence type="predicted"/>
<dbReference type="PANTHER" id="PTHR16306:SF0">
    <property type="entry name" value="TRANSLIN-ASSOCIATED FACTOR X-INTERACTING PROTEIN 1"/>
    <property type="match status" value="1"/>
</dbReference>